<protein>
    <submittedName>
        <fullName evidence="1">Uncharacterized protein</fullName>
    </submittedName>
</protein>
<dbReference type="EMBL" id="BQNB010015443">
    <property type="protein sequence ID" value="GJT40101.1"/>
    <property type="molecule type" value="Genomic_DNA"/>
</dbReference>
<name>A0ABQ5DLM3_9ASTR</name>
<accession>A0ABQ5DLM3</accession>
<proteinExistence type="predicted"/>
<dbReference type="Proteomes" id="UP001151760">
    <property type="component" value="Unassembled WGS sequence"/>
</dbReference>
<keyword evidence="2" id="KW-1185">Reference proteome</keyword>
<gene>
    <name evidence="1" type="ORF">Tco_0939966</name>
</gene>
<comment type="caution">
    <text evidence="1">The sequence shown here is derived from an EMBL/GenBank/DDBJ whole genome shotgun (WGS) entry which is preliminary data.</text>
</comment>
<reference evidence="1" key="2">
    <citation type="submission" date="2022-01" db="EMBL/GenBank/DDBJ databases">
        <authorList>
            <person name="Yamashiro T."/>
            <person name="Shiraishi A."/>
            <person name="Satake H."/>
            <person name="Nakayama K."/>
        </authorList>
    </citation>
    <scope>NUCLEOTIDE SEQUENCE</scope>
</reference>
<sequence length="122" mass="13774">MLGFSEWLEVHALASNKTGKSYDVLLQSLKVKFQWVLNQAKRLGLPSPPKLTTFRLTAEDKKRKRASKGSEDQLSAKHQLMIKGLADGKASVSNLKDIQVKDIVKEVKDYLKTYSPAEMDIR</sequence>
<evidence type="ECO:0000313" key="2">
    <source>
        <dbReference type="Proteomes" id="UP001151760"/>
    </source>
</evidence>
<reference evidence="1" key="1">
    <citation type="journal article" date="2022" name="Int. J. Mol. Sci.">
        <title>Draft Genome of Tanacetum Coccineum: Genomic Comparison of Closely Related Tanacetum-Family Plants.</title>
        <authorList>
            <person name="Yamashiro T."/>
            <person name="Shiraishi A."/>
            <person name="Nakayama K."/>
            <person name="Satake H."/>
        </authorList>
    </citation>
    <scope>NUCLEOTIDE SEQUENCE</scope>
</reference>
<organism evidence="1 2">
    <name type="scientific">Tanacetum coccineum</name>
    <dbReference type="NCBI Taxonomy" id="301880"/>
    <lineage>
        <taxon>Eukaryota</taxon>
        <taxon>Viridiplantae</taxon>
        <taxon>Streptophyta</taxon>
        <taxon>Embryophyta</taxon>
        <taxon>Tracheophyta</taxon>
        <taxon>Spermatophyta</taxon>
        <taxon>Magnoliopsida</taxon>
        <taxon>eudicotyledons</taxon>
        <taxon>Gunneridae</taxon>
        <taxon>Pentapetalae</taxon>
        <taxon>asterids</taxon>
        <taxon>campanulids</taxon>
        <taxon>Asterales</taxon>
        <taxon>Asteraceae</taxon>
        <taxon>Asteroideae</taxon>
        <taxon>Anthemideae</taxon>
        <taxon>Anthemidinae</taxon>
        <taxon>Tanacetum</taxon>
    </lineage>
</organism>
<evidence type="ECO:0000313" key="1">
    <source>
        <dbReference type="EMBL" id="GJT40101.1"/>
    </source>
</evidence>